<evidence type="ECO:0000313" key="3">
    <source>
        <dbReference type="EMBL" id="APH71348.1"/>
    </source>
</evidence>
<sequence length="221" mass="24488">MVLNAKGRDQRSAEGALSGAQRASFGEKIRNIRKGRGWTLETLGKRSGLSFSTISKAERGIISLTYDNILKLAFAFDMDMSQLLSDAGSANDVSQIVTVEREGDAQVIENQFYVMNMLCSARSKKRMMPVHATIKAHSLEEFTKFISHPGEEFVYVLEGQLTFQIEGQAPRVLEPGDCVYFDSGLGHAYLSTGQEEARLLVVCWHPASSEIEDAGIRSRMM</sequence>
<dbReference type="STRING" id="1670800.BSQ44_08180"/>
<dbReference type="PANTHER" id="PTHR46797">
    <property type="entry name" value="HTH-TYPE TRANSCRIPTIONAL REGULATOR"/>
    <property type="match status" value="1"/>
</dbReference>
<protein>
    <recommendedName>
        <fullName evidence="2">HTH cro/C1-type domain-containing protein</fullName>
    </recommendedName>
</protein>
<reference evidence="4" key="1">
    <citation type="submission" date="2016-11" db="EMBL/GenBank/DDBJ databases">
        <title>Mesorhizobium oceanicum sp. nov., isolated from deep seawater in South China Sea.</title>
        <authorList>
            <person name="Fu G.-Y."/>
        </authorList>
    </citation>
    <scope>NUCLEOTIDE SEQUENCE [LARGE SCALE GENOMIC DNA]</scope>
    <source>
        <strain evidence="4">B7</strain>
    </source>
</reference>
<proteinExistence type="predicted"/>
<evidence type="ECO:0000256" key="1">
    <source>
        <dbReference type="ARBA" id="ARBA00023125"/>
    </source>
</evidence>
<dbReference type="InterPro" id="IPR050807">
    <property type="entry name" value="TransReg_Diox_bact_type"/>
</dbReference>
<dbReference type="InterPro" id="IPR014710">
    <property type="entry name" value="RmlC-like_jellyroll"/>
</dbReference>
<dbReference type="Proteomes" id="UP000182840">
    <property type="component" value="Chromosome"/>
</dbReference>
<dbReference type="Gene3D" id="2.60.120.10">
    <property type="entry name" value="Jelly Rolls"/>
    <property type="match status" value="1"/>
</dbReference>
<evidence type="ECO:0000259" key="2">
    <source>
        <dbReference type="PROSITE" id="PS50943"/>
    </source>
</evidence>
<keyword evidence="1" id="KW-0238">DNA-binding</keyword>
<dbReference type="GO" id="GO:0003677">
    <property type="term" value="F:DNA binding"/>
    <property type="evidence" value="ECO:0007669"/>
    <property type="project" value="UniProtKB-KW"/>
</dbReference>
<dbReference type="Pfam" id="PF07883">
    <property type="entry name" value="Cupin_2"/>
    <property type="match status" value="1"/>
</dbReference>
<dbReference type="SUPFAM" id="SSF51182">
    <property type="entry name" value="RmlC-like cupins"/>
    <property type="match status" value="1"/>
</dbReference>
<evidence type="ECO:0000313" key="4">
    <source>
        <dbReference type="Proteomes" id="UP000182840"/>
    </source>
</evidence>
<dbReference type="AlphaFoldDB" id="A0A1L3SPN4"/>
<dbReference type="InterPro" id="IPR001387">
    <property type="entry name" value="Cro/C1-type_HTH"/>
</dbReference>
<dbReference type="PROSITE" id="PS50943">
    <property type="entry name" value="HTH_CROC1"/>
    <property type="match status" value="1"/>
</dbReference>
<accession>A0A1L3SPN4</accession>
<dbReference type="EMBL" id="CP018171">
    <property type="protein sequence ID" value="APH71348.1"/>
    <property type="molecule type" value="Genomic_DNA"/>
</dbReference>
<dbReference type="CDD" id="cd02209">
    <property type="entry name" value="cupin_XRE_C"/>
    <property type="match status" value="1"/>
</dbReference>
<gene>
    <name evidence="3" type="ORF">BSQ44_08180</name>
</gene>
<dbReference type="InterPro" id="IPR010982">
    <property type="entry name" value="Lambda_DNA-bd_dom_sf"/>
</dbReference>
<dbReference type="Pfam" id="PF01381">
    <property type="entry name" value="HTH_3"/>
    <property type="match status" value="1"/>
</dbReference>
<keyword evidence="4" id="KW-1185">Reference proteome</keyword>
<dbReference type="SMART" id="SM00530">
    <property type="entry name" value="HTH_XRE"/>
    <property type="match status" value="1"/>
</dbReference>
<dbReference type="InterPro" id="IPR011051">
    <property type="entry name" value="RmlC_Cupin_sf"/>
</dbReference>
<dbReference type="PANTHER" id="PTHR46797:SF20">
    <property type="entry name" value="BLR4304 PROTEIN"/>
    <property type="match status" value="1"/>
</dbReference>
<dbReference type="GO" id="GO:0005829">
    <property type="term" value="C:cytosol"/>
    <property type="evidence" value="ECO:0007669"/>
    <property type="project" value="TreeGrafter"/>
</dbReference>
<feature type="domain" description="HTH cro/C1-type" evidence="2">
    <location>
        <begin position="29"/>
        <end position="83"/>
    </location>
</feature>
<dbReference type="SUPFAM" id="SSF47413">
    <property type="entry name" value="lambda repressor-like DNA-binding domains"/>
    <property type="match status" value="1"/>
</dbReference>
<dbReference type="GO" id="GO:0003700">
    <property type="term" value="F:DNA-binding transcription factor activity"/>
    <property type="evidence" value="ECO:0007669"/>
    <property type="project" value="TreeGrafter"/>
</dbReference>
<dbReference type="InterPro" id="IPR013096">
    <property type="entry name" value="Cupin_2"/>
</dbReference>
<dbReference type="KEGG" id="meso:BSQ44_08180"/>
<name>A0A1L3SPN4_9HYPH</name>
<organism evidence="3 4">
    <name type="scientific">Aquibium oceanicum</name>
    <dbReference type="NCBI Taxonomy" id="1670800"/>
    <lineage>
        <taxon>Bacteria</taxon>
        <taxon>Pseudomonadati</taxon>
        <taxon>Pseudomonadota</taxon>
        <taxon>Alphaproteobacteria</taxon>
        <taxon>Hyphomicrobiales</taxon>
        <taxon>Phyllobacteriaceae</taxon>
        <taxon>Aquibium</taxon>
    </lineage>
</organism>
<dbReference type="CDD" id="cd00093">
    <property type="entry name" value="HTH_XRE"/>
    <property type="match status" value="1"/>
</dbReference>
<dbReference type="Gene3D" id="1.10.260.40">
    <property type="entry name" value="lambda repressor-like DNA-binding domains"/>
    <property type="match status" value="1"/>
</dbReference>